<dbReference type="PANTHER" id="PTHR44324">
    <property type="entry name" value="WD40 REPEAT DOMAIN 95"/>
    <property type="match status" value="1"/>
</dbReference>
<keyword evidence="7" id="KW-1185">Reference proteome</keyword>
<dbReference type="InterPro" id="IPR036322">
    <property type="entry name" value="WD40_repeat_dom_sf"/>
</dbReference>
<evidence type="ECO:0000256" key="2">
    <source>
        <dbReference type="ARBA" id="ARBA00022574"/>
    </source>
</evidence>
<feature type="compositionally biased region" description="Polar residues" evidence="5">
    <location>
        <begin position="462"/>
        <end position="478"/>
    </location>
</feature>
<dbReference type="AlphaFoldDB" id="A0A1D1V2G1"/>
<feature type="compositionally biased region" description="Basic residues" evidence="5">
    <location>
        <begin position="445"/>
        <end position="456"/>
    </location>
</feature>
<protein>
    <recommendedName>
        <fullName evidence="1">WD repeat-containing protein on Y chromosome</fullName>
    </recommendedName>
</protein>
<evidence type="ECO:0000313" key="6">
    <source>
        <dbReference type="EMBL" id="GAU96004.1"/>
    </source>
</evidence>
<dbReference type="SMART" id="SM00320">
    <property type="entry name" value="WD40"/>
    <property type="match status" value="5"/>
</dbReference>
<feature type="repeat" description="WD" evidence="4">
    <location>
        <begin position="119"/>
        <end position="151"/>
    </location>
</feature>
<name>A0A1D1V2G1_RAMVA</name>
<keyword evidence="3" id="KW-0677">Repeat</keyword>
<dbReference type="Gene3D" id="2.130.10.10">
    <property type="entry name" value="YVTN repeat-like/Quinoprotein amine dehydrogenase"/>
    <property type="match status" value="2"/>
</dbReference>
<gene>
    <name evidence="6" type="primary">RvY_07513</name>
    <name evidence="6" type="synonym">RvY_07513.1</name>
    <name evidence="6" type="ORF">RvY_07513-1</name>
</gene>
<evidence type="ECO:0000313" key="7">
    <source>
        <dbReference type="Proteomes" id="UP000186922"/>
    </source>
</evidence>
<organism evidence="6 7">
    <name type="scientific">Ramazzottius varieornatus</name>
    <name type="common">Water bear</name>
    <name type="synonym">Tardigrade</name>
    <dbReference type="NCBI Taxonomy" id="947166"/>
    <lineage>
        <taxon>Eukaryota</taxon>
        <taxon>Metazoa</taxon>
        <taxon>Ecdysozoa</taxon>
        <taxon>Tardigrada</taxon>
        <taxon>Eutardigrada</taxon>
        <taxon>Parachela</taxon>
        <taxon>Hypsibioidea</taxon>
        <taxon>Ramazzottiidae</taxon>
        <taxon>Ramazzottius</taxon>
    </lineage>
</organism>
<dbReference type="InterPro" id="IPR001680">
    <property type="entry name" value="WD40_rpt"/>
</dbReference>
<dbReference type="Proteomes" id="UP000186922">
    <property type="component" value="Unassembled WGS sequence"/>
</dbReference>
<evidence type="ECO:0000256" key="4">
    <source>
        <dbReference type="PROSITE-ProRule" id="PRU00221"/>
    </source>
</evidence>
<evidence type="ECO:0000256" key="3">
    <source>
        <dbReference type="ARBA" id="ARBA00022737"/>
    </source>
</evidence>
<dbReference type="InterPro" id="IPR015943">
    <property type="entry name" value="WD40/YVTN_repeat-like_dom_sf"/>
</dbReference>
<evidence type="ECO:0000256" key="5">
    <source>
        <dbReference type="SAM" id="MobiDB-lite"/>
    </source>
</evidence>
<dbReference type="InterPro" id="IPR051242">
    <property type="entry name" value="WD-EF-hand_domain"/>
</dbReference>
<sequence>MIYGLASPASCFSYVFREDISILSFGDHSGKVQALRFKNLFYDGFWTGLGIGQPANNQVSWATLKKLDKSVQIEATKKVGFISQIKCIPDLNIILTCTTDPTYSLNFIPIQSDRPRLHISNPEGGFDCFEYHHEMHLIATGGKDRTLRIWQPDRLNRPVMQFHNHGGSVDKVYLVKDHEFQVAISVDALRTIRIFDLKEQSLHQEFNYPINGVERGWVGCFHHNRATEQIFYGGTEILMVHRRSPKHSHHHANHVVTHKQAVVAALYNDLFDCIVSGGQDSSIIVWNCVDGEKIIQFFNAHTMMDHGKNIALPIRKMTFDSSRRRLLTVGEDNLIKIWNFNNGACLSKFTHLENTVVNDIGYHKNRDLVMAAGFNSSIFMVRDTRGEDEVEETVYEWERLHRSDITAFQVRYPVEVIEPTESEKIAKAIRHTPSAKSTRSNFSHRSNRSGHSHGHLSQHSSVRPSPSAASTRSNGSHR</sequence>
<evidence type="ECO:0000256" key="1">
    <source>
        <dbReference type="ARBA" id="ARBA00014901"/>
    </source>
</evidence>
<dbReference type="SUPFAM" id="SSF50978">
    <property type="entry name" value="WD40 repeat-like"/>
    <property type="match status" value="1"/>
</dbReference>
<feature type="repeat" description="WD" evidence="4">
    <location>
        <begin position="255"/>
        <end position="296"/>
    </location>
</feature>
<dbReference type="PROSITE" id="PS00678">
    <property type="entry name" value="WD_REPEATS_1"/>
    <property type="match status" value="1"/>
</dbReference>
<comment type="caution">
    <text evidence="6">The sequence shown here is derived from an EMBL/GenBank/DDBJ whole genome shotgun (WGS) entry which is preliminary data.</text>
</comment>
<keyword evidence="2 4" id="KW-0853">WD repeat</keyword>
<proteinExistence type="predicted"/>
<dbReference type="PROSITE" id="PS50082">
    <property type="entry name" value="WD_REPEATS_2"/>
    <property type="match status" value="3"/>
</dbReference>
<dbReference type="InterPro" id="IPR019775">
    <property type="entry name" value="WD40_repeat_CS"/>
</dbReference>
<dbReference type="PANTHER" id="PTHR44324:SF6">
    <property type="entry name" value="EF-HAND CALCIUM BINDING DOMAIN 8"/>
    <property type="match status" value="1"/>
</dbReference>
<dbReference type="EMBL" id="BDGG01000003">
    <property type="protein sequence ID" value="GAU96004.1"/>
    <property type="molecule type" value="Genomic_DNA"/>
</dbReference>
<reference evidence="6 7" key="1">
    <citation type="journal article" date="2016" name="Nat. Commun.">
        <title>Extremotolerant tardigrade genome and improved radiotolerance of human cultured cells by tardigrade-unique protein.</title>
        <authorList>
            <person name="Hashimoto T."/>
            <person name="Horikawa D.D."/>
            <person name="Saito Y."/>
            <person name="Kuwahara H."/>
            <person name="Kozuka-Hata H."/>
            <person name="Shin-I T."/>
            <person name="Minakuchi Y."/>
            <person name="Ohishi K."/>
            <person name="Motoyama A."/>
            <person name="Aizu T."/>
            <person name="Enomoto A."/>
            <person name="Kondo K."/>
            <person name="Tanaka S."/>
            <person name="Hara Y."/>
            <person name="Koshikawa S."/>
            <person name="Sagara H."/>
            <person name="Miura T."/>
            <person name="Yokobori S."/>
            <person name="Miyagawa K."/>
            <person name="Suzuki Y."/>
            <person name="Kubo T."/>
            <person name="Oyama M."/>
            <person name="Kohara Y."/>
            <person name="Fujiyama A."/>
            <person name="Arakawa K."/>
            <person name="Katayama T."/>
            <person name="Toyoda A."/>
            <person name="Kunieda T."/>
        </authorList>
    </citation>
    <scope>NUCLEOTIDE SEQUENCE [LARGE SCALE GENOMIC DNA]</scope>
    <source>
        <strain evidence="6 7">YOKOZUNA-1</strain>
    </source>
</reference>
<dbReference type="Pfam" id="PF00400">
    <property type="entry name" value="WD40"/>
    <property type="match status" value="2"/>
</dbReference>
<dbReference type="OrthoDB" id="5980302at2759"/>
<accession>A0A1D1V2G1</accession>
<feature type="region of interest" description="Disordered" evidence="5">
    <location>
        <begin position="429"/>
        <end position="478"/>
    </location>
</feature>
<feature type="repeat" description="WD" evidence="4">
    <location>
        <begin position="314"/>
        <end position="348"/>
    </location>
</feature>